<accession>A0A3P8AMK9</accession>
<dbReference type="WBParaSite" id="HPBE_0001955201-mRNA-1">
    <property type="protein sequence ID" value="HPBE_0001955201-mRNA-1"/>
    <property type="gene ID" value="HPBE_0001955201"/>
</dbReference>
<dbReference type="EMBL" id="UZAH01031450">
    <property type="protein sequence ID" value="VDP15497.1"/>
    <property type="molecule type" value="Genomic_DNA"/>
</dbReference>
<dbReference type="AlphaFoldDB" id="A0A183GBR2"/>
<reference evidence="4" key="2">
    <citation type="submission" date="2019-09" db="UniProtKB">
        <authorList>
            <consortium name="WormBaseParasite"/>
        </authorList>
    </citation>
    <scope>IDENTIFICATION</scope>
</reference>
<evidence type="ECO:0000313" key="3">
    <source>
        <dbReference type="Proteomes" id="UP000050761"/>
    </source>
</evidence>
<evidence type="ECO:0000256" key="1">
    <source>
        <dbReference type="SAM" id="MobiDB-lite"/>
    </source>
</evidence>
<proteinExistence type="predicted"/>
<sequence length="181" mass="20254">MLANFPPQPFLDRCGDGLSTTNEWKSEEPGSGSKPNPRDCLICKLCQDSSRDPIYAWQRKPSNEDCCASNETSPYYSNSASSYSPSELDFYDAMEAGGDQGDYMAAGPSGLQSRIVGDGWLVCTFRWTIALLPEFRETSEEGPRMRANCFHRALNDQLDVVDFPGYTGTERQVYVETLCWI</sequence>
<organism evidence="3 4">
    <name type="scientific">Heligmosomoides polygyrus</name>
    <name type="common">Parasitic roundworm</name>
    <dbReference type="NCBI Taxonomy" id="6339"/>
    <lineage>
        <taxon>Eukaryota</taxon>
        <taxon>Metazoa</taxon>
        <taxon>Ecdysozoa</taxon>
        <taxon>Nematoda</taxon>
        <taxon>Chromadorea</taxon>
        <taxon>Rhabditida</taxon>
        <taxon>Rhabditina</taxon>
        <taxon>Rhabditomorpha</taxon>
        <taxon>Strongyloidea</taxon>
        <taxon>Heligmosomidae</taxon>
        <taxon>Heligmosomoides</taxon>
    </lineage>
</organism>
<dbReference type="Proteomes" id="UP000050761">
    <property type="component" value="Unassembled WGS sequence"/>
</dbReference>
<evidence type="ECO:0000313" key="4">
    <source>
        <dbReference type="WBParaSite" id="HPBE_0001955201-mRNA-1"/>
    </source>
</evidence>
<feature type="region of interest" description="Disordered" evidence="1">
    <location>
        <begin position="1"/>
        <end position="36"/>
    </location>
</feature>
<accession>A0A183GBR2</accession>
<evidence type="ECO:0000313" key="2">
    <source>
        <dbReference type="EMBL" id="VDP15497.1"/>
    </source>
</evidence>
<gene>
    <name evidence="2" type="ORF">HPBE_LOCUS19551</name>
</gene>
<reference evidence="2 3" key="1">
    <citation type="submission" date="2018-11" db="EMBL/GenBank/DDBJ databases">
        <authorList>
            <consortium name="Pathogen Informatics"/>
        </authorList>
    </citation>
    <scope>NUCLEOTIDE SEQUENCE [LARGE SCALE GENOMIC DNA]</scope>
</reference>
<keyword evidence="3" id="KW-1185">Reference proteome</keyword>
<protein>
    <submittedName>
        <fullName evidence="2 4">Uncharacterized protein</fullName>
    </submittedName>
</protein>
<name>A0A183GBR2_HELPZ</name>